<feature type="domain" description="AB hydrolase-1" evidence="1">
    <location>
        <begin position="51"/>
        <end position="317"/>
    </location>
</feature>
<protein>
    <recommendedName>
        <fullName evidence="1">AB hydrolase-1 domain-containing protein</fullName>
    </recommendedName>
</protein>
<dbReference type="EMBL" id="NKHZ01000011">
    <property type="protein sequence ID" value="PNS21333.1"/>
    <property type="molecule type" value="Genomic_DNA"/>
</dbReference>
<dbReference type="PANTHER" id="PTHR43194:SF2">
    <property type="entry name" value="PEROXISOMAL MEMBRANE PROTEIN LPX1"/>
    <property type="match status" value="1"/>
</dbReference>
<dbReference type="InParanoid" id="A0A2K1R2C7"/>
<dbReference type="Proteomes" id="UP000243797">
    <property type="component" value="Unassembled WGS sequence"/>
</dbReference>
<dbReference type="SUPFAM" id="SSF53474">
    <property type="entry name" value="alpha/beta-Hydrolases"/>
    <property type="match status" value="1"/>
</dbReference>
<accession>A0A2K1R2C7</accession>
<proteinExistence type="predicted"/>
<dbReference type="PANTHER" id="PTHR43194">
    <property type="entry name" value="HYDROLASE ALPHA/BETA FOLD FAMILY"/>
    <property type="match status" value="1"/>
</dbReference>
<dbReference type="AlphaFoldDB" id="A0A2K1R2C7"/>
<reference evidence="2 3" key="1">
    <citation type="submission" date="2017-06" db="EMBL/GenBank/DDBJ databases">
        <title>Draft genome sequence of a variant of Elsinoe murrayae.</title>
        <authorList>
            <person name="Cheng Q."/>
        </authorList>
    </citation>
    <scope>NUCLEOTIDE SEQUENCE [LARGE SCALE GENOMIC DNA]</scope>
    <source>
        <strain evidence="2 3">CQ-2017a</strain>
    </source>
</reference>
<dbReference type="InterPro" id="IPR050228">
    <property type="entry name" value="Carboxylesterase_BioH"/>
</dbReference>
<gene>
    <name evidence="2" type="ORF">CAC42_1112</name>
</gene>
<evidence type="ECO:0000313" key="3">
    <source>
        <dbReference type="Proteomes" id="UP000243797"/>
    </source>
</evidence>
<dbReference type="Pfam" id="PF12697">
    <property type="entry name" value="Abhydrolase_6"/>
    <property type="match status" value="1"/>
</dbReference>
<sequence length="338" mass="36628">MPLSFRRSSAPPTPLPAGVTRSFIPTAQGPLELLSAVPASSSNSTPLFFQHGGFGNAAVWLEFMTFLSAAPYNIPCYAISLRGHGASWKPGYLHMTFGTTRNMMVEDLVTGIKHVEGLLGAPSDKSARVILVAHSSGGGLAQSALNDGKIKVRGLALLDAAPPSGLAGVYWNWFKADRWFPVRVYWHLMHSRSPLSTTALVKNVFFCDQFPLAKVSDFESLMPPFESLVWPSSIMGRFASVGNILRNITVSLDRSAVLIMAAEKSRLMGVPMMRNMAVEYTIGVGEALTQQDKEVASDRLADVVSFEVVKGAGHHLQNDLNWQEGADKLAKFYGGNTA</sequence>
<dbReference type="InterPro" id="IPR029058">
    <property type="entry name" value="AB_hydrolase_fold"/>
</dbReference>
<organism evidence="2 3">
    <name type="scientific">Sphaceloma murrayae</name>
    <dbReference type="NCBI Taxonomy" id="2082308"/>
    <lineage>
        <taxon>Eukaryota</taxon>
        <taxon>Fungi</taxon>
        <taxon>Dikarya</taxon>
        <taxon>Ascomycota</taxon>
        <taxon>Pezizomycotina</taxon>
        <taxon>Dothideomycetes</taxon>
        <taxon>Dothideomycetidae</taxon>
        <taxon>Myriangiales</taxon>
        <taxon>Elsinoaceae</taxon>
        <taxon>Sphaceloma</taxon>
    </lineage>
</organism>
<comment type="caution">
    <text evidence="2">The sequence shown here is derived from an EMBL/GenBank/DDBJ whole genome shotgun (WGS) entry which is preliminary data.</text>
</comment>
<dbReference type="OrthoDB" id="8119704at2759"/>
<evidence type="ECO:0000313" key="2">
    <source>
        <dbReference type="EMBL" id="PNS21333.1"/>
    </source>
</evidence>
<keyword evidence="3" id="KW-1185">Reference proteome</keyword>
<dbReference type="InterPro" id="IPR000073">
    <property type="entry name" value="AB_hydrolase_1"/>
</dbReference>
<evidence type="ECO:0000259" key="1">
    <source>
        <dbReference type="Pfam" id="PF12697"/>
    </source>
</evidence>
<name>A0A2K1R2C7_9PEZI</name>
<dbReference type="Gene3D" id="3.40.50.1820">
    <property type="entry name" value="alpha/beta hydrolase"/>
    <property type="match status" value="1"/>
</dbReference>
<dbReference type="STRING" id="2082308.A0A2K1R2C7"/>